<dbReference type="Pfam" id="PF00593">
    <property type="entry name" value="TonB_dep_Rec_b-barrel"/>
    <property type="match status" value="1"/>
</dbReference>
<organism evidence="15 16">
    <name type="scientific">Candidatus Marinarcus aquaticus</name>
    <dbReference type="NCBI Taxonomy" id="2044504"/>
    <lineage>
        <taxon>Bacteria</taxon>
        <taxon>Pseudomonadati</taxon>
        <taxon>Campylobacterota</taxon>
        <taxon>Epsilonproteobacteria</taxon>
        <taxon>Campylobacterales</taxon>
        <taxon>Arcobacteraceae</taxon>
        <taxon>Candidatus Marinarcus</taxon>
    </lineage>
</organism>
<evidence type="ECO:0000256" key="6">
    <source>
        <dbReference type="ARBA" id="ARBA00023004"/>
    </source>
</evidence>
<feature type="domain" description="TonB-dependent receptor plug" evidence="14">
    <location>
        <begin position="43"/>
        <end position="149"/>
    </location>
</feature>
<dbReference type="Gene3D" id="2.40.170.20">
    <property type="entry name" value="TonB-dependent receptor, beta-barrel domain"/>
    <property type="match status" value="1"/>
</dbReference>
<keyword evidence="4" id="KW-0410">Iron transport</keyword>
<keyword evidence="6" id="KW-0408">Iron</keyword>
<evidence type="ECO:0000256" key="10">
    <source>
        <dbReference type="ARBA" id="ARBA00023237"/>
    </source>
</evidence>
<keyword evidence="5 11" id="KW-0812">Transmembrane</keyword>
<keyword evidence="10 11" id="KW-0998">Cell outer membrane</keyword>
<dbReference type="OrthoDB" id="9763670at2"/>
<evidence type="ECO:0000256" key="7">
    <source>
        <dbReference type="ARBA" id="ARBA00023065"/>
    </source>
</evidence>
<evidence type="ECO:0000259" key="14">
    <source>
        <dbReference type="Pfam" id="PF07715"/>
    </source>
</evidence>
<evidence type="ECO:0000313" key="16">
    <source>
        <dbReference type="Proteomes" id="UP000290657"/>
    </source>
</evidence>
<keyword evidence="9 11" id="KW-0472">Membrane</keyword>
<dbReference type="InterPro" id="IPR000531">
    <property type="entry name" value="Beta-barrel_TonB"/>
</dbReference>
<sequence>MVDSKSIVLFLATTIILTSNSYAKGSQSLEPVTVTAQKSEEDVQKVPISMDVFDEYKLADSSIDTIEDLGKYTPNLFLFNVGFQGLTSPSIRGLSANLLSFSSPVSMYVDGVPTMSSFGFSEGLLDIERIEVLKGPQGTLYGKNSEAGVINIITKKPDNELRRKVFTKLGTDGKRVFGLNVSGPIIEDTFYAGISYKHDEKDGFIKHETKGRDVNDKETDYGKLNLRYTPTDNLDISFVTSKKESDDGAIDWARAGQDLEGVSVSSNLDGYSRPTTKSFALNIDYDIDETTKIRSITTKRTHKEDAALDNDLSAMNIMHIFRKYKLDTLSQEIRVEKEFVDTKVVSGIYTDKEENQLSLVQKTMMNPTGVNSHPQELNAKTYSFFTNVIYFFNDSFILNTGVRYDKEKKDIKVKESDIALENDWSNISPKLSLQYNIDTSSMMYATVSKGYRSGGFNPYATTKSLETYDEESLISYEIGYKSMFFDNRLKFNTAIYYMDIDDMQVQTMPTPGVVYMVNAASATSQGIELDIEAILCDNLTLYSSLGYNKTTFDQFTDNGNDYSNNYNPFAPKYNFNLGIQYRDERGIYARADFNGYGKTYFDSANEDFQKAYELVNVKVGYEADNYDIYLYSDNLFDTEHHATNYFNGTTTAYREGREIGVQLAYRF</sequence>
<keyword evidence="7" id="KW-0406">Ion transport</keyword>
<dbReference type="EMBL" id="PDKN01000004">
    <property type="protein sequence ID" value="RXJ57649.1"/>
    <property type="molecule type" value="Genomic_DNA"/>
</dbReference>
<comment type="similarity">
    <text evidence="11 12">Belongs to the TonB-dependent receptor family.</text>
</comment>
<accession>A0A4Q0XPK2</accession>
<evidence type="ECO:0000256" key="9">
    <source>
        <dbReference type="ARBA" id="ARBA00023136"/>
    </source>
</evidence>
<comment type="subcellular location">
    <subcellularLocation>
        <location evidence="1 11">Cell outer membrane</location>
        <topology evidence="1 11">Multi-pass membrane protein</topology>
    </subcellularLocation>
</comment>
<evidence type="ECO:0000256" key="2">
    <source>
        <dbReference type="ARBA" id="ARBA00022448"/>
    </source>
</evidence>
<dbReference type="AlphaFoldDB" id="A0A4Q0XPK2"/>
<evidence type="ECO:0000256" key="4">
    <source>
        <dbReference type="ARBA" id="ARBA00022496"/>
    </source>
</evidence>
<evidence type="ECO:0000313" key="15">
    <source>
        <dbReference type="EMBL" id="RXJ57649.1"/>
    </source>
</evidence>
<evidence type="ECO:0000256" key="12">
    <source>
        <dbReference type="RuleBase" id="RU003357"/>
    </source>
</evidence>
<evidence type="ECO:0000259" key="13">
    <source>
        <dbReference type="Pfam" id="PF00593"/>
    </source>
</evidence>
<keyword evidence="15" id="KW-0675">Receptor</keyword>
<gene>
    <name evidence="15" type="ORF">CRV04_07505</name>
</gene>
<evidence type="ECO:0000256" key="11">
    <source>
        <dbReference type="PROSITE-ProRule" id="PRU01360"/>
    </source>
</evidence>
<dbReference type="PANTHER" id="PTHR32552">
    <property type="entry name" value="FERRICHROME IRON RECEPTOR-RELATED"/>
    <property type="match status" value="1"/>
</dbReference>
<dbReference type="RefSeq" id="WP_128996221.1">
    <property type="nucleotide sequence ID" value="NZ_PDKN01000004.1"/>
</dbReference>
<keyword evidence="2 11" id="KW-0813">Transport</keyword>
<keyword evidence="16" id="KW-1185">Reference proteome</keyword>
<dbReference type="Pfam" id="PF07715">
    <property type="entry name" value="Plug"/>
    <property type="match status" value="1"/>
</dbReference>
<evidence type="ECO:0000256" key="1">
    <source>
        <dbReference type="ARBA" id="ARBA00004571"/>
    </source>
</evidence>
<name>A0A4Q0XPK2_9BACT</name>
<protein>
    <submittedName>
        <fullName evidence="15">TonB-dependent receptor</fullName>
    </submittedName>
</protein>
<dbReference type="InterPro" id="IPR012910">
    <property type="entry name" value="Plug_dom"/>
</dbReference>
<comment type="caution">
    <text evidence="15">The sequence shown here is derived from an EMBL/GenBank/DDBJ whole genome shotgun (WGS) entry which is preliminary data.</text>
</comment>
<dbReference type="PANTHER" id="PTHR32552:SF81">
    <property type="entry name" value="TONB-DEPENDENT OUTER MEMBRANE RECEPTOR"/>
    <property type="match status" value="1"/>
</dbReference>
<dbReference type="InterPro" id="IPR039426">
    <property type="entry name" value="TonB-dep_rcpt-like"/>
</dbReference>
<dbReference type="GO" id="GO:0006826">
    <property type="term" value="P:iron ion transport"/>
    <property type="evidence" value="ECO:0007669"/>
    <property type="project" value="UniProtKB-KW"/>
</dbReference>
<keyword evidence="3 11" id="KW-1134">Transmembrane beta strand</keyword>
<proteinExistence type="inferred from homology"/>
<dbReference type="GO" id="GO:0009279">
    <property type="term" value="C:cell outer membrane"/>
    <property type="evidence" value="ECO:0007669"/>
    <property type="project" value="UniProtKB-SubCell"/>
</dbReference>
<dbReference type="Proteomes" id="UP000290657">
    <property type="component" value="Unassembled WGS sequence"/>
</dbReference>
<dbReference type="InterPro" id="IPR036942">
    <property type="entry name" value="Beta-barrel_TonB_sf"/>
</dbReference>
<evidence type="ECO:0000256" key="5">
    <source>
        <dbReference type="ARBA" id="ARBA00022692"/>
    </source>
</evidence>
<keyword evidence="8 12" id="KW-0798">TonB box</keyword>
<feature type="domain" description="TonB-dependent receptor-like beta-barrel" evidence="13">
    <location>
        <begin position="244"/>
        <end position="635"/>
    </location>
</feature>
<reference evidence="15 16" key="1">
    <citation type="submission" date="2017-10" db="EMBL/GenBank/DDBJ databases">
        <title>Genomics of the genus Arcobacter.</title>
        <authorList>
            <person name="Perez-Cataluna A."/>
            <person name="Figueras M.J."/>
        </authorList>
    </citation>
    <scope>NUCLEOTIDE SEQUENCE [LARGE SCALE GENOMIC DNA]</scope>
    <source>
        <strain evidence="15 16">CECT 8987</strain>
    </source>
</reference>
<evidence type="ECO:0000256" key="8">
    <source>
        <dbReference type="ARBA" id="ARBA00023077"/>
    </source>
</evidence>
<dbReference type="SUPFAM" id="SSF56935">
    <property type="entry name" value="Porins"/>
    <property type="match status" value="1"/>
</dbReference>
<evidence type="ECO:0000256" key="3">
    <source>
        <dbReference type="ARBA" id="ARBA00022452"/>
    </source>
</evidence>
<dbReference type="PROSITE" id="PS52016">
    <property type="entry name" value="TONB_DEPENDENT_REC_3"/>
    <property type="match status" value="1"/>
</dbReference>